<dbReference type="InterPro" id="IPR048925">
    <property type="entry name" value="RdfA"/>
</dbReference>
<protein>
    <submittedName>
        <fullName evidence="1">Uncharacterized protein</fullName>
    </submittedName>
</protein>
<dbReference type="RefSeq" id="WP_159525479.1">
    <property type="nucleotide sequence ID" value="NZ_WUUU01000020.1"/>
</dbReference>
<evidence type="ECO:0000313" key="1">
    <source>
        <dbReference type="EMBL" id="MXR19911.1"/>
    </source>
</evidence>
<proteinExistence type="predicted"/>
<dbReference type="OrthoDB" id="304916at2157"/>
<keyword evidence="2" id="KW-1185">Reference proteome</keyword>
<sequence length="205" mass="22709">MADGEHGARGRRSKVARVIDEYDLEGLGAELEARWTATGDDHWSLRDLATYVNEELVRASLREAGRTPVAADVQNALALLSGDESAAAEATQLRRRLERDGVAVDDLERDLVTYQAVRSYLQDHRGAEYERDVGDRVDAVTQSIQKLRGRLVSVTESKLEQLRDSSRLTLGEFRVMVDVRVLCTDCNSQQAITDLLASGGCDCEE</sequence>
<comment type="caution">
    <text evidence="1">The sequence shown here is derived from an EMBL/GenBank/DDBJ whole genome shotgun (WGS) entry which is preliminary data.</text>
</comment>
<organism evidence="1 2">
    <name type="scientific">Halobacterium bonnevillei</name>
    <dbReference type="NCBI Taxonomy" id="2692200"/>
    <lineage>
        <taxon>Archaea</taxon>
        <taxon>Methanobacteriati</taxon>
        <taxon>Methanobacteriota</taxon>
        <taxon>Stenosarchaea group</taxon>
        <taxon>Halobacteria</taxon>
        <taxon>Halobacteriales</taxon>
        <taxon>Halobacteriaceae</taxon>
        <taxon>Halobacterium</taxon>
    </lineage>
</organism>
<gene>
    <name evidence="1" type="ORF">GRX66_04595</name>
</gene>
<accession>A0A6B0SJG2</accession>
<name>A0A6B0SJG2_9EURY</name>
<dbReference type="Proteomes" id="UP000471521">
    <property type="component" value="Unassembled WGS sequence"/>
</dbReference>
<evidence type="ECO:0000313" key="2">
    <source>
        <dbReference type="Proteomes" id="UP000471521"/>
    </source>
</evidence>
<reference evidence="1 2" key="1">
    <citation type="submission" date="2019-12" db="EMBL/GenBank/DDBJ databases">
        <title>Isolation and characterization of three novel carbon monoxide-oxidizing members of Halobacteria from salione crusts and soils.</title>
        <authorList>
            <person name="Myers M.R."/>
            <person name="King G.M."/>
        </authorList>
    </citation>
    <scope>NUCLEOTIDE SEQUENCE [LARGE SCALE GENOMIC DNA]</scope>
    <source>
        <strain evidence="1 2">PCN9</strain>
    </source>
</reference>
<dbReference type="Pfam" id="PF21811">
    <property type="entry name" value="RdfA"/>
    <property type="match status" value="1"/>
</dbReference>
<dbReference type="AlphaFoldDB" id="A0A6B0SJG2"/>
<dbReference type="EMBL" id="WUUU01000020">
    <property type="protein sequence ID" value="MXR19911.1"/>
    <property type="molecule type" value="Genomic_DNA"/>
</dbReference>